<evidence type="ECO:0000256" key="2">
    <source>
        <dbReference type="SAM" id="Phobius"/>
    </source>
</evidence>
<dbReference type="GeneID" id="108037027"/>
<dbReference type="AlphaFoldDB" id="A0A6P4DXX8"/>
<reference evidence="4" key="1">
    <citation type="journal article" date="2021" name="Elife">
        <title>Highly contiguous assemblies of 101 drosophilid genomes.</title>
        <authorList>
            <person name="Kim B.Y."/>
            <person name="Wang J.R."/>
            <person name="Miller D.E."/>
            <person name="Barmina O."/>
            <person name="Delaney E."/>
            <person name="Thompson A."/>
            <person name="Comeault A.A."/>
            <person name="Peede D."/>
            <person name="D'Agostino E.R."/>
            <person name="Pelaez J."/>
            <person name="Aguilar J.M."/>
            <person name="Haji D."/>
            <person name="Matsunaga T."/>
            <person name="Armstrong E.E."/>
            <person name="Zych M."/>
            <person name="Ogawa Y."/>
            <person name="Stamenkovic-Radak M."/>
            <person name="Jelic M."/>
            <person name="Veselinovic M.S."/>
            <person name="Tanaskovic M."/>
            <person name="Eric P."/>
            <person name="Gao J.J."/>
            <person name="Katoh T.K."/>
            <person name="Toda M.J."/>
            <person name="Watabe H."/>
            <person name="Watada M."/>
            <person name="Davis J.S."/>
            <person name="Moyle L.C."/>
            <person name="Manoli G."/>
            <person name="Bertolini E."/>
            <person name="Kostal V."/>
            <person name="Hawley R.S."/>
            <person name="Takahashi A."/>
            <person name="Jones C.D."/>
            <person name="Price D.K."/>
            <person name="Whiteman N."/>
            <person name="Kopp A."/>
            <person name="Matute D.R."/>
            <person name="Petrov D.A."/>
        </authorList>
    </citation>
    <scope>NUCLEOTIDE SEQUENCE [LARGE SCALE GENOMIC DNA]</scope>
</reference>
<feature type="region of interest" description="Disordered" evidence="1">
    <location>
        <begin position="56"/>
        <end position="81"/>
    </location>
</feature>
<keyword evidence="2" id="KW-0812">Transmembrane</keyword>
<name>A0A6P4DXX8_DRORH</name>
<dbReference type="Proteomes" id="UP001652680">
    <property type="component" value="Unassembled WGS sequence"/>
</dbReference>
<evidence type="ECO:0000313" key="5">
    <source>
        <dbReference type="RefSeq" id="XP_016968949.1"/>
    </source>
</evidence>
<dbReference type="EnsemblMetazoa" id="XM_017113460.2">
    <property type="protein sequence ID" value="XP_016968949.1"/>
    <property type="gene ID" value="LOC108037027"/>
</dbReference>
<proteinExistence type="predicted"/>
<dbReference type="OrthoDB" id="7848004at2759"/>
<keyword evidence="2" id="KW-1133">Transmembrane helix</keyword>
<protein>
    <submittedName>
        <fullName evidence="5">Uncharacterized protein LOC108037027</fullName>
    </submittedName>
</protein>
<keyword evidence="2" id="KW-0472">Membrane</keyword>
<keyword evidence="4" id="KW-1185">Reference proteome</keyword>
<accession>A0A6P4DXX8</accession>
<feature type="compositionally biased region" description="Basic and acidic residues" evidence="1">
    <location>
        <begin position="61"/>
        <end position="81"/>
    </location>
</feature>
<feature type="transmembrane region" description="Helical" evidence="2">
    <location>
        <begin position="20"/>
        <end position="43"/>
    </location>
</feature>
<evidence type="ECO:0000313" key="4">
    <source>
        <dbReference type="Proteomes" id="UP001652680"/>
    </source>
</evidence>
<gene>
    <name evidence="5" type="primary">LOC108037027</name>
    <name evidence="3" type="synonym">108037027</name>
</gene>
<organism evidence="5">
    <name type="scientific">Drosophila rhopaloa</name>
    <name type="common">Fruit fly</name>
    <dbReference type="NCBI Taxonomy" id="1041015"/>
    <lineage>
        <taxon>Eukaryota</taxon>
        <taxon>Metazoa</taxon>
        <taxon>Ecdysozoa</taxon>
        <taxon>Arthropoda</taxon>
        <taxon>Hexapoda</taxon>
        <taxon>Insecta</taxon>
        <taxon>Pterygota</taxon>
        <taxon>Neoptera</taxon>
        <taxon>Endopterygota</taxon>
        <taxon>Diptera</taxon>
        <taxon>Brachycera</taxon>
        <taxon>Muscomorpha</taxon>
        <taxon>Ephydroidea</taxon>
        <taxon>Drosophilidae</taxon>
        <taxon>Drosophila</taxon>
        <taxon>Sophophora</taxon>
    </lineage>
</organism>
<reference evidence="5" key="2">
    <citation type="submission" date="2025-04" db="UniProtKB">
        <authorList>
            <consortium name="RefSeq"/>
        </authorList>
    </citation>
    <scope>IDENTIFICATION</scope>
</reference>
<evidence type="ECO:0000313" key="3">
    <source>
        <dbReference type="EnsemblMetazoa" id="XP_016968949.1"/>
    </source>
</evidence>
<evidence type="ECO:0000256" key="1">
    <source>
        <dbReference type="SAM" id="MobiDB-lite"/>
    </source>
</evidence>
<reference evidence="3" key="3">
    <citation type="submission" date="2025-05" db="UniProtKB">
        <authorList>
            <consortium name="EnsemblMetazoa"/>
        </authorList>
    </citation>
    <scope>IDENTIFICATION</scope>
</reference>
<dbReference type="RefSeq" id="XP_016968949.1">
    <property type="nucleotide sequence ID" value="XM_017113460.1"/>
</dbReference>
<sequence length="81" mass="9340">MESTIIHNLKKIEEFKQFDVTYFLIIYACVVLMVLGVPLAILLQSKDSPNERSLYQLEANQSREDPVRGGEARRRNRDSNA</sequence>